<dbReference type="AlphaFoldDB" id="A0A812Y4Q7"/>
<comment type="caution">
    <text evidence="5">The sequence shown here is derived from an EMBL/GenBank/DDBJ whole genome shotgun (WGS) entry which is preliminary data.</text>
</comment>
<dbReference type="SUPFAM" id="SSF63411">
    <property type="entry name" value="LuxS/MPP-like metallohydrolase"/>
    <property type="match status" value="2"/>
</dbReference>
<sequence>MPEESKDEKEATSRCNWKYNVQVTVLMWCSTCAHVRMNMFSTDRSLPAPSLFASLPPLYLSRRFDDMASTPVSSIASSATNVADVLASLGNDELAAEVGSWSAELQAKVVAAVSALSSTSTSTSASTVVRRRKSNKLDAASSSTAASWLAPAVEPADLSAELTAIQEGERSLAATTIADDEVINFGAMQTPLGNARRRGGLQRRYRYNRCAPSTRLSATYFGCGSGVHRAGRPAGGFMPKHAVINKFREVLQAAGVELTYVDPNGRQLFGGHAAGTPARLLAFGHDMLNAYWQWPVRWPEHGATFLPTAAGVTLWAGDAVQLVVRALLADSAFETFGGIFGDLGLQTKPSKAQPPANEQVIRPRPPRTDANLTPKLVRRRSWITFSPTQATIFADAFFVDRGRQIKAGHVPDDAGRHRSQRRRNGWGYVVQIGDQVFYDFGEAPAWSWPSPPSPPGCRRSGRLTSITSPASAPWGYGNNGAVNGMVAAMWGLAAAQAWAPHFERMPSADNISDALSRGDEGEAQRRRWTRVHTRQDEILQILYQAGASTQYATASAVPVLLKGTEPMTCVFHKQDDRFKQPKARVSFSIYSPFFTQDPMSYTKSELWCRCVEEALQEYAYDAEVAGVKYSLSLGSACLRLVLIGYNDKLHVLLDAVTAKMMSMVEVPEQIFSIVSDGMGDDLRNQAFHSPPYLQSNMRMDELLTTGMSFPAYKRLEAFEQIKCSDLKGLVEQFFASGAHVESLMLGNLTADDARLLCSKLTTGLGLRKALPVLPTRAEAILPEGATLWELDSTDDEDPNHAVFMKIQLKSGLDSEMLTKLLDKAISTKFFDLLRTQQQLGYIVALMSSAPLVAPNLLAFVQTEFNPSYVRGCIEKFLDEHFDFVEERMAEEEFETCKAGLLAELRQKPEDLTQEAQRYGRIFLDRTFEFDRREKCIRFIESSTLAMLRSFVRDEMRKAPRMYVQVKKLLDKEDKPLPDGAVIPEPENFRRWNTHVEAVKSFASTAKWNPLNSSVDVAARL</sequence>
<accession>A0A812Y4Q7</accession>
<dbReference type="InterPro" id="IPR032632">
    <property type="entry name" value="Peptidase_M16_M"/>
</dbReference>
<dbReference type="Pfam" id="PF16187">
    <property type="entry name" value="Peptidase_M16_M"/>
    <property type="match status" value="1"/>
</dbReference>
<feature type="domain" description="Peptidase M16 middle/third" evidence="3">
    <location>
        <begin position="553"/>
        <end position="700"/>
    </location>
</feature>
<evidence type="ECO:0000259" key="4">
    <source>
        <dbReference type="Pfam" id="PF22456"/>
    </source>
</evidence>
<dbReference type="PANTHER" id="PTHR43690">
    <property type="entry name" value="NARDILYSIN"/>
    <property type="match status" value="1"/>
</dbReference>
<organism evidence="5 6">
    <name type="scientific">Symbiodinium pilosum</name>
    <name type="common">Dinoflagellate</name>
    <dbReference type="NCBI Taxonomy" id="2952"/>
    <lineage>
        <taxon>Eukaryota</taxon>
        <taxon>Sar</taxon>
        <taxon>Alveolata</taxon>
        <taxon>Dinophyceae</taxon>
        <taxon>Suessiales</taxon>
        <taxon>Symbiodiniaceae</taxon>
        <taxon>Symbiodinium</taxon>
    </lineage>
</organism>
<name>A0A812Y4Q7_SYMPI</name>
<evidence type="ECO:0000259" key="3">
    <source>
        <dbReference type="Pfam" id="PF16187"/>
    </source>
</evidence>
<dbReference type="InterPro" id="IPR050626">
    <property type="entry name" value="Peptidase_M16"/>
</dbReference>
<keyword evidence="6" id="KW-1185">Reference proteome</keyword>
<evidence type="ECO:0000313" key="5">
    <source>
        <dbReference type="EMBL" id="CAE7760635.1"/>
    </source>
</evidence>
<feature type="region of interest" description="Disordered" evidence="2">
    <location>
        <begin position="347"/>
        <end position="371"/>
    </location>
</feature>
<dbReference type="InterPro" id="IPR011249">
    <property type="entry name" value="Metalloenz_LuxS/M16"/>
</dbReference>
<proteinExistence type="predicted"/>
<dbReference type="Pfam" id="PF22456">
    <property type="entry name" value="PqqF-like_C_4"/>
    <property type="match status" value="1"/>
</dbReference>
<dbReference type="EMBL" id="CAJNIZ010047004">
    <property type="protein sequence ID" value="CAE7760635.1"/>
    <property type="molecule type" value="Genomic_DNA"/>
</dbReference>
<dbReference type="InterPro" id="IPR054734">
    <property type="entry name" value="PqqF-like_C_4"/>
</dbReference>
<feature type="domain" description="Coenzyme PQQ synthesis protein F-like C-terminal lobe" evidence="4">
    <location>
        <begin position="820"/>
        <end position="918"/>
    </location>
</feature>
<dbReference type="PANTHER" id="PTHR43690:SF18">
    <property type="entry name" value="INSULIN-DEGRADING ENZYME-RELATED"/>
    <property type="match status" value="1"/>
</dbReference>
<evidence type="ECO:0000313" key="6">
    <source>
        <dbReference type="Proteomes" id="UP000649617"/>
    </source>
</evidence>
<gene>
    <name evidence="5" type="primary">mug138</name>
    <name evidence="5" type="ORF">SPIL2461_LOCUS22186</name>
</gene>
<evidence type="ECO:0000256" key="1">
    <source>
        <dbReference type="ARBA" id="ARBA00022723"/>
    </source>
</evidence>
<dbReference type="GO" id="GO:0046872">
    <property type="term" value="F:metal ion binding"/>
    <property type="evidence" value="ECO:0007669"/>
    <property type="project" value="UniProtKB-KW"/>
</dbReference>
<dbReference type="OrthoDB" id="952271at2759"/>
<reference evidence="5" key="1">
    <citation type="submission" date="2021-02" db="EMBL/GenBank/DDBJ databases">
        <authorList>
            <person name="Dougan E. K."/>
            <person name="Rhodes N."/>
            <person name="Thang M."/>
            <person name="Chan C."/>
        </authorList>
    </citation>
    <scope>NUCLEOTIDE SEQUENCE</scope>
</reference>
<keyword evidence="1" id="KW-0479">Metal-binding</keyword>
<evidence type="ECO:0000256" key="2">
    <source>
        <dbReference type="SAM" id="MobiDB-lite"/>
    </source>
</evidence>
<dbReference type="Gene3D" id="3.30.830.10">
    <property type="entry name" value="Metalloenzyme, LuxS/M16 peptidase-like"/>
    <property type="match status" value="2"/>
</dbReference>
<protein>
    <submittedName>
        <fullName evidence="5">Mug138 protein</fullName>
    </submittedName>
</protein>
<dbReference type="Proteomes" id="UP000649617">
    <property type="component" value="Unassembled WGS sequence"/>
</dbReference>